<feature type="compositionally biased region" description="Low complexity" evidence="3">
    <location>
        <begin position="88"/>
        <end position="105"/>
    </location>
</feature>
<evidence type="ECO:0000256" key="2">
    <source>
        <dbReference type="SAM" id="Coils"/>
    </source>
</evidence>
<feature type="coiled-coil region" evidence="2">
    <location>
        <begin position="117"/>
        <end position="214"/>
    </location>
</feature>
<protein>
    <recommendedName>
        <fullName evidence="4">C2H2-type domain-containing protein</fullName>
    </recommendedName>
</protein>
<gene>
    <name evidence="5" type="ORF">TTRE_0000733201</name>
</gene>
<reference evidence="5" key="2">
    <citation type="submission" date="2014-03" db="EMBL/GenBank/DDBJ databases">
        <title>The whipworm genome and dual-species transcriptomics of an intimate host-pathogen interaction.</title>
        <authorList>
            <person name="Foth B.J."/>
            <person name="Tsai I.J."/>
            <person name="Reid A.J."/>
            <person name="Bancroft A.J."/>
            <person name="Nichol S."/>
            <person name="Tracey A."/>
            <person name="Holroyd N."/>
            <person name="Cotton J.A."/>
            <person name="Stanley E.J."/>
            <person name="Zarowiecki M."/>
            <person name="Liu J.Z."/>
            <person name="Huckvale T."/>
            <person name="Cooper P.J."/>
            <person name="Grencis R.K."/>
            <person name="Berriman M."/>
        </authorList>
    </citation>
    <scope>NUCLEOTIDE SEQUENCE [LARGE SCALE GENOMIC DNA]</scope>
</reference>
<feature type="domain" description="C2H2-type" evidence="4">
    <location>
        <begin position="264"/>
        <end position="293"/>
    </location>
</feature>
<evidence type="ECO:0000259" key="4">
    <source>
        <dbReference type="PROSITE" id="PS50157"/>
    </source>
</evidence>
<keyword evidence="1" id="KW-0862">Zinc</keyword>
<feature type="region of interest" description="Disordered" evidence="3">
    <location>
        <begin position="1"/>
        <end position="20"/>
    </location>
</feature>
<organism evidence="5 6">
    <name type="scientific">Trichuris trichiura</name>
    <name type="common">Whipworm</name>
    <name type="synonym">Trichocephalus trichiurus</name>
    <dbReference type="NCBI Taxonomy" id="36087"/>
    <lineage>
        <taxon>Eukaryota</taxon>
        <taxon>Metazoa</taxon>
        <taxon>Ecdysozoa</taxon>
        <taxon>Nematoda</taxon>
        <taxon>Enoplea</taxon>
        <taxon>Dorylaimia</taxon>
        <taxon>Trichinellida</taxon>
        <taxon>Trichuridae</taxon>
        <taxon>Trichuris</taxon>
    </lineage>
</organism>
<sequence>MATLSGGSCSDDDFDVLPEDEDISTLEELNHQLVGSMDSPLMNSILGLKCSTTDSSAKDGRIPSTSPPIDCDLDLPTLEPTIPDGAESVDSSFSMPSSNVSSSVANAPAKSPAALQLRHVERQLSDFELKMEALKRENAALNLENQNHRDGLASFAEVVSSLQRQVEELLKENNELKEVCASYERRERLREETLDQLKQDLAKLQSLNVALQMQVEEDESHVIALKDRHQIEIELLTNKALSREENSDQLNSSNVETSDSSIEYQCEGCSDTFSSEESFIIHLHCCGRFQEQH</sequence>
<keyword evidence="1" id="KW-0479">Metal-binding</keyword>
<dbReference type="OrthoDB" id="10408535at2759"/>
<dbReference type="PROSITE" id="PS50157">
    <property type="entry name" value="ZINC_FINGER_C2H2_2"/>
    <property type="match status" value="1"/>
</dbReference>
<evidence type="ECO:0000313" key="5">
    <source>
        <dbReference type="EMBL" id="CDW59003.1"/>
    </source>
</evidence>
<evidence type="ECO:0000256" key="3">
    <source>
        <dbReference type="SAM" id="MobiDB-lite"/>
    </source>
</evidence>
<feature type="region of interest" description="Disordered" evidence="3">
    <location>
        <begin position="53"/>
        <end position="105"/>
    </location>
</feature>
<keyword evidence="1" id="KW-0863">Zinc-finger</keyword>
<dbReference type="AlphaFoldDB" id="A0A077ZH55"/>
<keyword evidence="2" id="KW-0175">Coiled coil</keyword>
<dbReference type="GO" id="GO:0008270">
    <property type="term" value="F:zinc ion binding"/>
    <property type="evidence" value="ECO:0007669"/>
    <property type="project" value="UniProtKB-KW"/>
</dbReference>
<keyword evidence="6" id="KW-1185">Reference proteome</keyword>
<accession>A0A077ZH55</accession>
<reference evidence="5" key="1">
    <citation type="submission" date="2014-01" db="EMBL/GenBank/DDBJ databases">
        <authorList>
            <person name="Aslett M."/>
        </authorList>
    </citation>
    <scope>NUCLEOTIDE SEQUENCE</scope>
</reference>
<evidence type="ECO:0000313" key="6">
    <source>
        <dbReference type="Proteomes" id="UP000030665"/>
    </source>
</evidence>
<dbReference type="InterPro" id="IPR013087">
    <property type="entry name" value="Znf_C2H2_type"/>
</dbReference>
<dbReference type="Proteomes" id="UP000030665">
    <property type="component" value="Unassembled WGS sequence"/>
</dbReference>
<name>A0A077ZH55_TRITR</name>
<proteinExistence type="predicted"/>
<feature type="compositionally biased region" description="Acidic residues" evidence="3">
    <location>
        <begin position="10"/>
        <end position="20"/>
    </location>
</feature>
<evidence type="ECO:0000256" key="1">
    <source>
        <dbReference type="PROSITE-ProRule" id="PRU00042"/>
    </source>
</evidence>
<dbReference type="EMBL" id="HG806472">
    <property type="protein sequence ID" value="CDW59003.1"/>
    <property type="molecule type" value="Genomic_DNA"/>
</dbReference>